<gene>
    <name evidence="2" type="ORF">H8744_05525</name>
</gene>
<organism evidence="2 3">
    <name type="scientific">Jilunia laotingensis</name>
    <dbReference type="NCBI Taxonomy" id="2763675"/>
    <lineage>
        <taxon>Bacteria</taxon>
        <taxon>Pseudomonadati</taxon>
        <taxon>Bacteroidota</taxon>
        <taxon>Bacteroidia</taxon>
        <taxon>Bacteroidales</taxon>
        <taxon>Bacteroidaceae</taxon>
        <taxon>Jilunia</taxon>
    </lineage>
</organism>
<accession>A0A926F644</accession>
<keyword evidence="3" id="KW-1185">Reference proteome</keyword>
<keyword evidence="1" id="KW-0472">Membrane</keyword>
<feature type="transmembrane region" description="Helical" evidence="1">
    <location>
        <begin position="75"/>
        <end position="95"/>
    </location>
</feature>
<name>A0A926F644_9BACT</name>
<dbReference type="Pfam" id="PF14093">
    <property type="entry name" value="DUF4271"/>
    <property type="match status" value="1"/>
</dbReference>
<sequence>MSVWLLFATGFDGVPIPYSPRTDDVIALVLLACFFLSSFVLARSKKFLSQQAKDFILHRERTSIFATSTASDVRYLLLLVLQTCILGGICIFNYFNDIQPRLMEEVSPLLLLGTYILVCLIYVLFKWVLYSFLGWVFLDKNRTSLWLESYSTLIYYLGFVLFPFVLFLVYFDLKIVFLVTIALFLIIFAKILMFYKWIKLFFNNIVTLFLLILYFCALEIIPCLILYQGLRELNNILIIKF</sequence>
<dbReference type="Proteomes" id="UP000651085">
    <property type="component" value="Unassembled WGS sequence"/>
</dbReference>
<evidence type="ECO:0000313" key="2">
    <source>
        <dbReference type="EMBL" id="MBC8592717.1"/>
    </source>
</evidence>
<proteinExistence type="predicted"/>
<dbReference type="EMBL" id="JACRTF010000001">
    <property type="protein sequence ID" value="MBC8592717.1"/>
    <property type="molecule type" value="Genomic_DNA"/>
</dbReference>
<protein>
    <submittedName>
        <fullName evidence="2">DUF4271 domain-containing protein</fullName>
    </submittedName>
</protein>
<feature type="transmembrane region" description="Helical" evidence="1">
    <location>
        <begin position="150"/>
        <end position="169"/>
    </location>
</feature>
<feature type="transmembrane region" description="Helical" evidence="1">
    <location>
        <begin position="205"/>
        <end position="227"/>
    </location>
</feature>
<dbReference type="InterPro" id="IPR025367">
    <property type="entry name" value="DUF4271"/>
</dbReference>
<evidence type="ECO:0000313" key="3">
    <source>
        <dbReference type="Proteomes" id="UP000651085"/>
    </source>
</evidence>
<comment type="caution">
    <text evidence="2">The sequence shown here is derived from an EMBL/GenBank/DDBJ whole genome shotgun (WGS) entry which is preliminary data.</text>
</comment>
<feature type="transmembrane region" description="Helical" evidence="1">
    <location>
        <begin position="25"/>
        <end position="42"/>
    </location>
</feature>
<feature type="transmembrane region" description="Helical" evidence="1">
    <location>
        <begin position="175"/>
        <end position="193"/>
    </location>
</feature>
<keyword evidence="1" id="KW-0812">Transmembrane</keyword>
<feature type="transmembrane region" description="Helical" evidence="1">
    <location>
        <begin position="115"/>
        <end position="138"/>
    </location>
</feature>
<reference evidence="2" key="1">
    <citation type="submission" date="2020-08" db="EMBL/GenBank/DDBJ databases">
        <title>Genome public.</title>
        <authorList>
            <person name="Liu C."/>
            <person name="Sun Q."/>
        </authorList>
    </citation>
    <scope>NUCLEOTIDE SEQUENCE</scope>
    <source>
        <strain evidence="2">N12</strain>
    </source>
</reference>
<dbReference type="AlphaFoldDB" id="A0A926F644"/>
<keyword evidence="1" id="KW-1133">Transmembrane helix</keyword>
<evidence type="ECO:0000256" key="1">
    <source>
        <dbReference type="SAM" id="Phobius"/>
    </source>
</evidence>
<dbReference type="RefSeq" id="WP_305067343.1">
    <property type="nucleotide sequence ID" value="NZ_JACRTF010000001.1"/>
</dbReference>